<dbReference type="EMBL" id="BRXR01000001">
    <property type="protein sequence ID" value="GLC29472.1"/>
    <property type="molecule type" value="Genomic_DNA"/>
</dbReference>
<dbReference type="Proteomes" id="UP001208567">
    <property type="component" value="Unassembled WGS sequence"/>
</dbReference>
<feature type="domain" description="N-acetyltransferase" evidence="3">
    <location>
        <begin position="197"/>
        <end position="330"/>
    </location>
</feature>
<accession>A0ABQ5N2N7</accession>
<dbReference type="RefSeq" id="WP_264848765.1">
    <property type="nucleotide sequence ID" value="NZ_BRXR01000001.1"/>
</dbReference>
<gene>
    <name evidence="4" type="ORF">bsdE14_08820</name>
</gene>
<dbReference type="InterPro" id="IPR016181">
    <property type="entry name" value="Acyl_CoA_acyltransferase"/>
</dbReference>
<dbReference type="PROSITE" id="PS51186">
    <property type="entry name" value="GNAT"/>
    <property type="match status" value="2"/>
</dbReference>
<evidence type="ECO:0000313" key="4">
    <source>
        <dbReference type="EMBL" id="GLC29472.1"/>
    </source>
</evidence>
<dbReference type="CDD" id="cd04301">
    <property type="entry name" value="NAT_SF"/>
    <property type="match status" value="2"/>
</dbReference>
<dbReference type="SUPFAM" id="SSF55729">
    <property type="entry name" value="Acyl-CoA N-acyltransferases (Nat)"/>
    <property type="match status" value="2"/>
</dbReference>
<evidence type="ECO:0000256" key="2">
    <source>
        <dbReference type="ARBA" id="ARBA00023315"/>
    </source>
</evidence>
<dbReference type="InterPro" id="IPR000182">
    <property type="entry name" value="GNAT_dom"/>
</dbReference>
<proteinExistence type="predicted"/>
<name>A0ABQ5N2N7_9CLOT</name>
<feature type="domain" description="N-acetyltransferase" evidence="3">
    <location>
        <begin position="1"/>
        <end position="182"/>
    </location>
</feature>
<protein>
    <recommendedName>
        <fullName evidence="3">N-acetyltransferase domain-containing protein</fullName>
    </recommendedName>
</protein>
<dbReference type="Gene3D" id="3.40.630.30">
    <property type="match status" value="2"/>
</dbReference>
<keyword evidence="5" id="KW-1185">Reference proteome</keyword>
<dbReference type="InterPro" id="IPR050680">
    <property type="entry name" value="YpeA/RimI_acetyltransf"/>
</dbReference>
<comment type="caution">
    <text evidence="4">The sequence shown here is derived from an EMBL/GenBank/DDBJ whole genome shotgun (WGS) entry which is preliminary data.</text>
</comment>
<dbReference type="Pfam" id="PF13673">
    <property type="entry name" value="Acetyltransf_10"/>
    <property type="match status" value="1"/>
</dbReference>
<dbReference type="Pfam" id="PF00583">
    <property type="entry name" value="Acetyltransf_1"/>
    <property type="match status" value="1"/>
</dbReference>
<dbReference type="PANTHER" id="PTHR43420">
    <property type="entry name" value="ACETYLTRANSFERASE"/>
    <property type="match status" value="1"/>
</dbReference>
<keyword evidence="2" id="KW-0012">Acyltransferase</keyword>
<keyword evidence="1" id="KW-0808">Transferase</keyword>
<evidence type="ECO:0000256" key="1">
    <source>
        <dbReference type="ARBA" id="ARBA00022679"/>
    </source>
</evidence>
<organism evidence="4 5">
    <name type="scientific">Clostridium omnivorum</name>
    <dbReference type="NCBI Taxonomy" id="1604902"/>
    <lineage>
        <taxon>Bacteria</taxon>
        <taxon>Bacillati</taxon>
        <taxon>Bacillota</taxon>
        <taxon>Clostridia</taxon>
        <taxon>Eubacteriales</taxon>
        <taxon>Clostridiaceae</taxon>
        <taxon>Clostridium</taxon>
    </lineage>
</organism>
<sequence length="330" mass="37621">MEIKRFCDSYIKGVVELWNKSCSNEMPYKPFTEESFRDKFINNLNFSYEGTFVGIEDGKIIGFANGLFKKEFLPGESFENTPGYLTFVLVNRQYRNKGYGSMLLKAVEEFLIGSGKKMIQIIFFNPINLEWYIPGSNNKHDHPNAPGVDADSYAFEFFKKHGYMLRTMEVSMYMDLAKFELDEKSLNKLSQLKEKGITIEYYDESKHYGFDALYDDLKNELWRKEIEDNIALEKPFPIVVASDKGEICGFAGPVEIEPSGRGKFSGIGVDSKHQGGGIGKLLFFMLCESFKKEGAGFMSLFTGATNNAKRMYDAAGFNVVKTWAVMRKEI</sequence>
<reference evidence="4 5" key="1">
    <citation type="journal article" date="2024" name="Int. J. Syst. Evol. Microbiol.">
        <title>Clostridium omnivorum sp. nov., isolated from anoxic soil under the treatment of reductive soil disinfestation.</title>
        <authorList>
            <person name="Ueki A."/>
            <person name="Tonouchi A."/>
            <person name="Kaku N."/>
            <person name="Honma S."/>
            <person name="Ueki K."/>
        </authorList>
    </citation>
    <scope>NUCLEOTIDE SEQUENCE [LARGE SCALE GENOMIC DNA]</scope>
    <source>
        <strain evidence="4 5">E14</strain>
    </source>
</reference>
<evidence type="ECO:0000259" key="3">
    <source>
        <dbReference type="PROSITE" id="PS51186"/>
    </source>
</evidence>
<evidence type="ECO:0000313" key="5">
    <source>
        <dbReference type="Proteomes" id="UP001208567"/>
    </source>
</evidence>